<evidence type="ECO:0000313" key="8">
    <source>
        <dbReference type="EMBL" id="KAE8380400.1"/>
    </source>
</evidence>
<dbReference type="GO" id="GO:0003677">
    <property type="term" value="F:DNA binding"/>
    <property type="evidence" value="ECO:0007669"/>
    <property type="project" value="UniProtKB-KW"/>
</dbReference>
<dbReference type="Proteomes" id="UP000326198">
    <property type="component" value="Unassembled WGS sequence"/>
</dbReference>
<organism evidence="8 9">
    <name type="scientific">Aspergillus bertholletiae</name>
    <dbReference type="NCBI Taxonomy" id="1226010"/>
    <lineage>
        <taxon>Eukaryota</taxon>
        <taxon>Fungi</taxon>
        <taxon>Dikarya</taxon>
        <taxon>Ascomycota</taxon>
        <taxon>Pezizomycotina</taxon>
        <taxon>Eurotiomycetes</taxon>
        <taxon>Eurotiomycetidae</taxon>
        <taxon>Eurotiales</taxon>
        <taxon>Aspergillaceae</taxon>
        <taxon>Aspergillus</taxon>
        <taxon>Aspergillus subgen. Circumdati</taxon>
    </lineage>
</organism>
<evidence type="ECO:0000259" key="7">
    <source>
        <dbReference type="PROSITE" id="PS50048"/>
    </source>
</evidence>
<dbReference type="InterPro" id="IPR036864">
    <property type="entry name" value="Zn2-C6_fun-type_DNA-bd_sf"/>
</dbReference>
<keyword evidence="3" id="KW-0238">DNA-binding</keyword>
<dbReference type="SMART" id="SM00066">
    <property type="entry name" value="GAL4"/>
    <property type="match status" value="1"/>
</dbReference>
<evidence type="ECO:0000256" key="3">
    <source>
        <dbReference type="ARBA" id="ARBA00023125"/>
    </source>
</evidence>
<proteinExistence type="predicted"/>
<dbReference type="AlphaFoldDB" id="A0A5N7BF73"/>
<protein>
    <recommendedName>
        <fullName evidence="7">Zn(2)-C6 fungal-type domain-containing protein</fullName>
    </recommendedName>
</protein>
<keyword evidence="5" id="KW-0539">Nucleus</keyword>
<dbReference type="Pfam" id="PF04082">
    <property type="entry name" value="Fungal_trans"/>
    <property type="match status" value="1"/>
</dbReference>
<dbReference type="PROSITE" id="PS00463">
    <property type="entry name" value="ZN2_CY6_FUNGAL_1"/>
    <property type="match status" value="1"/>
</dbReference>
<feature type="compositionally biased region" description="Polar residues" evidence="6">
    <location>
        <begin position="49"/>
        <end position="59"/>
    </location>
</feature>
<evidence type="ECO:0000313" key="9">
    <source>
        <dbReference type="Proteomes" id="UP000326198"/>
    </source>
</evidence>
<feature type="region of interest" description="Disordered" evidence="6">
    <location>
        <begin position="685"/>
        <end position="712"/>
    </location>
</feature>
<evidence type="ECO:0000256" key="5">
    <source>
        <dbReference type="ARBA" id="ARBA00023242"/>
    </source>
</evidence>
<dbReference type="PANTHER" id="PTHR46910:SF25">
    <property type="entry name" value="ABC-TRANSPORTER-REGULATING TRANSCRIPTION FACTOR"/>
    <property type="match status" value="1"/>
</dbReference>
<keyword evidence="4" id="KW-0804">Transcription</keyword>
<dbReference type="GO" id="GO:0006351">
    <property type="term" value="P:DNA-templated transcription"/>
    <property type="evidence" value="ECO:0007669"/>
    <property type="project" value="InterPro"/>
</dbReference>
<keyword evidence="1" id="KW-0479">Metal-binding</keyword>
<dbReference type="InterPro" id="IPR050987">
    <property type="entry name" value="AtrR-like"/>
</dbReference>
<accession>A0A5N7BF73</accession>
<sequence>MTARTPNRAAGAPENVNTIVPGDTQQDQGERSESPALPSLTNKKRPRSQPDNTSSPACNQCRTRKIRCDRQQPKCSNCRRANVDCDFATTPKRVDRTKQLLNDFSGVVARLDRVDNSLAKLSEQLQQQQPCRCSHSPAPSHVDNPWGAPEPAAIYTTYTPKSSTSCRSPHLMEVDSSEEHDSDVTHGDLVDFDQGGQRLLDYPAALSLFKNLQRQITRYLTKGALQGAELWQVAAQHPGIKECLESQLGQFPFGGQCHEPVIVSDHRPISTPPRYLLELSLDAFLRHINIHTPIFADSSLETAIDTHYQSLSAGSSDAWALIFTNIIILTVALDARVARATASHLVSMNDDMLPSFLKNCDRALADLSRFTGPCAINVQVLLTLALVAREFYSSVLFERVCQTLCHVARTVGLHRAHGARSMRWEKMPERERLFWVVYTMDKQRAFLTGQPCDLYLFDSDIQLRSCGEHAPFPLRLNAAYVHMMTIWEQIFINLYSSRAVLAGAADRSRQVQQLWSSLNEWNIKYHALLSSPVLEKVADLSPMQLELKYCFMVSQVLVHRCDRNARSQQRYRDPARNALKLIGQVAGDHQSITLARCAVLARMFRNYPLVAVHDLFSFCLIDGEPDAMEDGQLIHETRRHLELLHYADFPQAYFARLEVGLRWCTNMLDTIKDCLTRSVAAGDWGPTDGSSTGLSDRTPPSDSELSSIPPDPWASLNLTIGRDEMLCGLSPSAPPEGLLGPGFPAFGLTTSAAGGTVPAFTQGEDNPAVTMHPSIWVPAEVPCNSSEPLFDPEFTQNIMS</sequence>
<dbReference type="PANTHER" id="PTHR46910">
    <property type="entry name" value="TRANSCRIPTION FACTOR PDR1"/>
    <property type="match status" value="1"/>
</dbReference>
<evidence type="ECO:0000256" key="4">
    <source>
        <dbReference type="ARBA" id="ARBA00023163"/>
    </source>
</evidence>
<dbReference type="Gene3D" id="4.10.240.10">
    <property type="entry name" value="Zn(2)-C6 fungal-type DNA-binding domain"/>
    <property type="match status" value="1"/>
</dbReference>
<evidence type="ECO:0000256" key="2">
    <source>
        <dbReference type="ARBA" id="ARBA00023015"/>
    </source>
</evidence>
<name>A0A5N7BF73_9EURO</name>
<dbReference type="SUPFAM" id="SSF57701">
    <property type="entry name" value="Zn2/Cys6 DNA-binding domain"/>
    <property type="match status" value="1"/>
</dbReference>
<evidence type="ECO:0000256" key="1">
    <source>
        <dbReference type="ARBA" id="ARBA00022723"/>
    </source>
</evidence>
<dbReference type="InterPro" id="IPR007219">
    <property type="entry name" value="XnlR_reg_dom"/>
</dbReference>
<dbReference type="EMBL" id="ML736182">
    <property type="protein sequence ID" value="KAE8380400.1"/>
    <property type="molecule type" value="Genomic_DNA"/>
</dbReference>
<dbReference type="GO" id="GO:0000981">
    <property type="term" value="F:DNA-binding transcription factor activity, RNA polymerase II-specific"/>
    <property type="evidence" value="ECO:0007669"/>
    <property type="project" value="InterPro"/>
</dbReference>
<dbReference type="Pfam" id="PF00172">
    <property type="entry name" value="Zn_clus"/>
    <property type="match status" value="1"/>
</dbReference>
<dbReference type="InterPro" id="IPR001138">
    <property type="entry name" value="Zn2Cys6_DnaBD"/>
</dbReference>
<feature type="compositionally biased region" description="Polar residues" evidence="6">
    <location>
        <begin position="15"/>
        <end position="27"/>
    </location>
</feature>
<feature type="region of interest" description="Disordered" evidence="6">
    <location>
        <begin position="1"/>
        <end position="59"/>
    </location>
</feature>
<dbReference type="GO" id="GO:0009893">
    <property type="term" value="P:positive regulation of metabolic process"/>
    <property type="evidence" value="ECO:0007669"/>
    <property type="project" value="UniProtKB-ARBA"/>
</dbReference>
<evidence type="ECO:0000256" key="6">
    <source>
        <dbReference type="SAM" id="MobiDB-lite"/>
    </source>
</evidence>
<keyword evidence="9" id="KW-1185">Reference proteome</keyword>
<feature type="compositionally biased region" description="Polar residues" evidence="6">
    <location>
        <begin position="688"/>
        <end position="706"/>
    </location>
</feature>
<feature type="domain" description="Zn(2)-C6 fungal-type" evidence="7">
    <location>
        <begin position="57"/>
        <end position="87"/>
    </location>
</feature>
<reference evidence="8 9" key="1">
    <citation type="submission" date="2019-04" db="EMBL/GenBank/DDBJ databases">
        <title>Friends and foes A comparative genomics studyof 23 Aspergillus species from section Flavi.</title>
        <authorList>
            <consortium name="DOE Joint Genome Institute"/>
            <person name="Kjaerbolling I."/>
            <person name="Vesth T."/>
            <person name="Frisvad J.C."/>
            <person name="Nybo J.L."/>
            <person name="Theobald S."/>
            <person name="Kildgaard S."/>
            <person name="Isbrandt T."/>
            <person name="Kuo A."/>
            <person name="Sato A."/>
            <person name="Lyhne E.K."/>
            <person name="Kogle M.E."/>
            <person name="Wiebenga A."/>
            <person name="Kun R.S."/>
            <person name="Lubbers R.J."/>
            <person name="Makela M.R."/>
            <person name="Barry K."/>
            <person name="Chovatia M."/>
            <person name="Clum A."/>
            <person name="Daum C."/>
            <person name="Haridas S."/>
            <person name="He G."/>
            <person name="LaButti K."/>
            <person name="Lipzen A."/>
            <person name="Mondo S."/>
            <person name="Riley R."/>
            <person name="Salamov A."/>
            <person name="Simmons B.A."/>
            <person name="Magnuson J.K."/>
            <person name="Henrissat B."/>
            <person name="Mortensen U.H."/>
            <person name="Larsen T.O."/>
            <person name="Devries R.P."/>
            <person name="Grigoriev I.V."/>
            <person name="Machida M."/>
            <person name="Baker S.E."/>
            <person name="Andersen M.R."/>
        </authorList>
    </citation>
    <scope>NUCLEOTIDE SEQUENCE [LARGE SCALE GENOMIC DNA]</scope>
    <source>
        <strain evidence="8 9">IBT 29228</strain>
    </source>
</reference>
<dbReference type="OrthoDB" id="103819at2759"/>
<dbReference type="PROSITE" id="PS50048">
    <property type="entry name" value="ZN2_CY6_FUNGAL_2"/>
    <property type="match status" value="1"/>
</dbReference>
<gene>
    <name evidence="8" type="ORF">BDV26DRAFT_257585</name>
</gene>
<dbReference type="GO" id="GO:0008270">
    <property type="term" value="F:zinc ion binding"/>
    <property type="evidence" value="ECO:0007669"/>
    <property type="project" value="InterPro"/>
</dbReference>
<dbReference type="CDD" id="cd00067">
    <property type="entry name" value="GAL4"/>
    <property type="match status" value="1"/>
</dbReference>
<dbReference type="CDD" id="cd12148">
    <property type="entry name" value="fungal_TF_MHR"/>
    <property type="match status" value="1"/>
</dbReference>
<keyword evidence="2" id="KW-0805">Transcription regulation</keyword>